<keyword evidence="2" id="KW-1185">Reference proteome</keyword>
<proteinExistence type="predicted"/>
<evidence type="ECO:0000313" key="1">
    <source>
        <dbReference type="EMBL" id="KZP02496.1"/>
    </source>
</evidence>
<dbReference type="Proteomes" id="UP000076532">
    <property type="component" value="Unassembled WGS sequence"/>
</dbReference>
<protein>
    <submittedName>
        <fullName evidence="1">Uncharacterized protein</fullName>
    </submittedName>
</protein>
<organism evidence="1 2">
    <name type="scientific">Athelia psychrophila</name>
    <dbReference type="NCBI Taxonomy" id="1759441"/>
    <lineage>
        <taxon>Eukaryota</taxon>
        <taxon>Fungi</taxon>
        <taxon>Dikarya</taxon>
        <taxon>Basidiomycota</taxon>
        <taxon>Agaricomycotina</taxon>
        <taxon>Agaricomycetes</taxon>
        <taxon>Agaricomycetidae</taxon>
        <taxon>Atheliales</taxon>
        <taxon>Atheliaceae</taxon>
        <taxon>Athelia</taxon>
    </lineage>
</organism>
<accession>A0A167T2I7</accession>
<dbReference type="EMBL" id="KV418520">
    <property type="protein sequence ID" value="KZP02496.1"/>
    <property type="molecule type" value="Genomic_DNA"/>
</dbReference>
<gene>
    <name evidence="1" type="ORF">FIBSPDRAFT_31063</name>
</gene>
<name>A0A167T2I7_9AGAM</name>
<evidence type="ECO:0000313" key="2">
    <source>
        <dbReference type="Proteomes" id="UP000076532"/>
    </source>
</evidence>
<sequence length="85" mass="9840">MGRKENSGALSLKCLRYIWNLLAVKSHECGRERWLSLGGDFWQWLENGKGGIISIAYLGSICGFSSQDSCERRMAPRWHRRCSYR</sequence>
<reference evidence="1 2" key="1">
    <citation type="journal article" date="2016" name="Mol. Biol. Evol.">
        <title>Comparative Genomics of Early-Diverging Mushroom-Forming Fungi Provides Insights into the Origins of Lignocellulose Decay Capabilities.</title>
        <authorList>
            <person name="Nagy L.G."/>
            <person name="Riley R."/>
            <person name="Tritt A."/>
            <person name="Adam C."/>
            <person name="Daum C."/>
            <person name="Floudas D."/>
            <person name="Sun H."/>
            <person name="Yadav J.S."/>
            <person name="Pangilinan J."/>
            <person name="Larsson K.H."/>
            <person name="Matsuura K."/>
            <person name="Barry K."/>
            <person name="Labutti K."/>
            <person name="Kuo R."/>
            <person name="Ohm R.A."/>
            <person name="Bhattacharya S.S."/>
            <person name="Shirouzu T."/>
            <person name="Yoshinaga Y."/>
            <person name="Martin F.M."/>
            <person name="Grigoriev I.V."/>
            <person name="Hibbett D.S."/>
        </authorList>
    </citation>
    <scope>NUCLEOTIDE SEQUENCE [LARGE SCALE GENOMIC DNA]</scope>
    <source>
        <strain evidence="1 2">CBS 109695</strain>
    </source>
</reference>
<dbReference type="AlphaFoldDB" id="A0A167T2I7"/>